<dbReference type="PATRIC" id="fig|1048808.3.peg.3233"/>
<name>G2DHS7_9GAMM</name>
<reference evidence="1" key="1">
    <citation type="journal article" date="2011" name="ISME J.">
        <title>The endosymbionts of the deep-sea tubeworms Riftia pachyptila and Tevnia jerichonana share an identical physiology as revealed by proteogenomic analyses.</title>
        <authorList>
            <person name="Gardebrecht A."/>
            <person name="Markert S."/>
            <person name="Felbeck H."/>
            <person name="Thuermer A."/>
            <person name="Albrecht D."/>
            <person name="Wollherr A."/>
            <person name="Kabisch J."/>
            <person name="Lehmann R."/>
            <person name="Daniel R."/>
            <person name="Liesegang H."/>
            <person name="Hecker M."/>
            <person name="Sievert S.M."/>
            <person name="Schweder T."/>
        </authorList>
    </citation>
    <scope>NUCLEOTIDE SEQUENCE [LARGE SCALE GENOMIC DNA]</scope>
</reference>
<dbReference type="AlphaFoldDB" id="G2DHS7"/>
<dbReference type="SUPFAM" id="SSF49899">
    <property type="entry name" value="Concanavalin A-like lectins/glucanases"/>
    <property type="match status" value="1"/>
</dbReference>
<dbReference type="Gene3D" id="2.60.120.200">
    <property type="match status" value="1"/>
</dbReference>
<proteinExistence type="predicted"/>
<dbReference type="Proteomes" id="UP000004491">
    <property type="component" value="Unassembled WGS sequence"/>
</dbReference>
<evidence type="ECO:0000313" key="2">
    <source>
        <dbReference type="Proteomes" id="UP000004491"/>
    </source>
</evidence>
<dbReference type="EMBL" id="AFOC01000150">
    <property type="protein sequence ID" value="EGV49833.1"/>
    <property type="molecule type" value="Genomic_DNA"/>
</dbReference>
<sequence>MAPTPVDPALVLSKALQLGDGVIASGGSRYESNQIALYEFKIGEGTTVYDTSGVEPALNLTLSGDVSWVSGWGLNFAGGKVQGSTSASRKLIELIQATGEYSIEAWVVPANVTQEGPARIVSYSGGVDTRNFTLGQTRYNYDFLQRTEQTEADGEPGLSTADADERLQAAEQHIVSALTRSMAGVSTSTASSPGILIRCPAVA</sequence>
<evidence type="ECO:0000313" key="1">
    <source>
        <dbReference type="EMBL" id="EGV49833.1"/>
    </source>
</evidence>
<organism evidence="1 2">
    <name type="scientific">endosymbiont of Riftia pachyptila</name>
    <name type="common">vent Ph05</name>
    <dbReference type="NCBI Taxonomy" id="1048808"/>
    <lineage>
        <taxon>Bacteria</taxon>
        <taxon>Pseudomonadati</taxon>
        <taxon>Pseudomonadota</taxon>
        <taxon>Gammaproteobacteria</taxon>
        <taxon>sulfur-oxidizing symbionts</taxon>
    </lineage>
</organism>
<dbReference type="InterPro" id="IPR013320">
    <property type="entry name" value="ConA-like_dom_sf"/>
</dbReference>
<keyword evidence="2" id="KW-1185">Reference proteome</keyword>
<comment type="caution">
    <text evidence="1">The sequence shown here is derived from an EMBL/GenBank/DDBJ whole genome shotgun (WGS) entry which is preliminary data.</text>
</comment>
<protein>
    <submittedName>
        <fullName evidence="1">Uncharacterized protein</fullName>
    </submittedName>
</protein>
<accession>G2DHS7</accession>
<gene>
    <name evidence="1" type="ORF">Rifp1Sym_fs00060</name>
</gene>